<evidence type="ECO:0000313" key="2">
    <source>
        <dbReference type="EMBL" id="TJW11306.1"/>
    </source>
</evidence>
<dbReference type="PROSITE" id="PS51379">
    <property type="entry name" value="4FE4S_FER_2"/>
    <property type="match status" value="1"/>
</dbReference>
<dbReference type="RefSeq" id="WP_136845480.1">
    <property type="nucleotide sequence ID" value="NZ_SSTM01000002.1"/>
</dbReference>
<evidence type="ECO:0000259" key="1">
    <source>
        <dbReference type="PROSITE" id="PS51379"/>
    </source>
</evidence>
<keyword evidence="3" id="KW-1185">Reference proteome</keyword>
<dbReference type="Pfam" id="PF14691">
    <property type="entry name" value="Fer4_20"/>
    <property type="match status" value="1"/>
</dbReference>
<dbReference type="PANTHER" id="PTHR42783">
    <property type="entry name" value="GLUTAMATE SYNTHASE [NADPH] SMALL CHAIN"/>
    <property type="match status" value="1"/>
</dbReference>
<comment type="caution">
    <text evidence="2">The sequence shown here is derived from an EMBL/GenBank/DDBJ whole genome shotgun (WGS) entry which is preliminary data.</text>
</comment>
<dbReference type="InterPro" id="IPR028261">
    <property type="entry name" value="DPD_II"/>
</dbReference>
<name>A0A4V5KJW7_9ACTN</name>
<dbReference type="GO" id="GO:0004355">
    <property type="term" value="F:glutamate synthase (NADPH) activity"/>
    <property type="evidence" value="ECO:0007669"/>
    <property type="project" value="UniProtKB-EC"/>
</dbReference>
<dbReference type="Pfam" id="PF07992">
    <property type="entry name" value="Pyr_redox_2"/>
    <property type="match status" value="1"/>
</dbReference>
<dbReference type="AlphaFoldDB" id="A0A4V5KJW7"/>
<gene>
    <name evidence="2" type="primary">gltA</name>
    <name evidence="2" type="ORF">E5982_03590</name>
</gene>
<dbReference type="SUPFAM" id="SSF46548">
    <property type="entry name" value="alpha-helical ferredoxin"/>
    <property type="match status" value="1"/>
</dbReference>
<accession>A0A4V5KJW7</accession>
<dbReference type="GO" id="GO:0051536">
    <property type="term" value="F:iron-sulfur cluster binding"/>
    <property type="evidence" value="ECO:0007669"/>
    <property type="project" value="InterPro"/>
</dbReference>
<dbReference type="EC" id="1.4.1.13" evidence="2"/>
<feature type="domain" description="4Fe-4S ferredoxin-type" evidence="1">
    <location>
        <begin position="37"/>
        <end position="69"/>
    </location>
</feature>
<dbReference type="InterPro" id="IPR017896">
    <property type="entry name" value="4Fe4S_Fe-S-bd"/>
</dbReference>
<dbReference type="PANTHER" id="PTHR42783:SF3">
    <property type="entry name" value="GLUTAMATE SYNTHASE [NADPH] SMALL CHAIN-RELATED"/>
    <property type="match status" value="1"/>
</dbReference>
<dbReference type="PRINTS" id="PR00419">
    <property type="entry name" value="ADXRDTASE"/>
</dbReference>
<protein>
    <submittedName>
        <fullName evidence="2">NADPH-dependent glutamate synthase</fullName>
        <ecNumber evidence="2">1.4.1.13</ecNumber>
    </submittedName>
</protein>
<dbReference type="Proteomes" id="UP000309454">
    <property type="component" value="Unassembled WGS sequence"/>
</dbReference>
<sequence length="581" mass="61364">MAKLVNYNRQNFKTPMPVLDPLERAHTFSEVTLGYSADQAVNEARRCIQCESRPCVAGCPVGVPVREFVALIARRDFAAAYAAVKDANALPAICGRVCPQETQCEGVCMRGRKGEPVGIGRLERFIADWAAEHPQEAARALADRRLERARIQANPERLEELERENKALGGKAVPVIPAGTDLSGRKVAVVGSGPASLTCAGELAKVNADVTVFEALHAVGGVLTYGIPEFRLPKELVAREVAAIEEAGVKFELNQVVGKICDIGELMEQGYEAVFVATGAGLPSYLGIEGEGLNGVCVANELLTRVNLMKAYRFPEYETPVYAGQKCVVVGGGNVAMDAARTAKRLGADVTVVYRRGREEMPARHEEIRHAEEEGIVFCNLTNPVRLIGDEKGWLSGVEVVDMTLGEPDESGRRRPQEVSGSNHVIDCDMFVISIGNRTNPLIGQTTPGLETTPRNLIVVDEETGATSVPGVFAGGDAVSGAATVILAMGAGKRAAAGIAAYLSPQPAAVSLAEAEEATRQFEAAGEALAQEAVDSVQLRGVPAAAQAAAEAEAALASALMDVGVNPEVAAKAAAYVVRNS</sequence>
<keyword evidence="2" id="KW-0560">Oxidoreductase</keyword>
<dbReference type="InterPro" id="IPR036188">
    <property type="entry name" value="FAD/NAD-bd_sf"/>
</dbReference>
<dbReference type="NCBIfam" id="TIGR01316">
    <property type="entry name" value="gltA"/>
    <property type="match status" value="1"/>
</dbReference>
<organism evidence="2 3">
    <name type="scientific">Parvibacter caecicola</name>
    <dbReference type="NCBI Taxonomy" id="747645"/>
    <lineage>
        <taxon>Bacteria</taxon>
        <taxon>Bacillati</taxon>
        <taxon>Actinomycetota</taxon>
        <taxon>Coriobacteriia</taxon>
        <taxon>Coriobacteriales</taxon>
        <taxon>Coriobacteriaceae</taxon>
        <taxon>Parvibacter</taxon>
    </lineage>
</organism>
<dbReference type="OrthoDB" id="9803192at2"/>
<dbReference type="SUPFAM" id="SSF51971">
    <property type="entry name" value="Nucleotide-binding domain"/>
    <property type="match status" value="2"/>
</dbReference>
<dbReference type="Gene3D" id="1.10.1060.10">
    <property type="entry name" value="Alpha-helical ferredoxin"/>
    <property type="match status" value="1"/>
</dbReference>
<reference evidence="2 3" key="1">
    <citation type="submission" date="2019-04" db="EMBL/GenBank/DDBJ databases">
        <title>Microbes associate with the intestines of laboratory mice.</title>
        <authorList>
            <person name="Navarre W."/>
            <person name="Wong E."/>
            <person name="Huang K.C."/>
            <person name="Tropini C."/>
            <person name="Ng K."/>
            <person name="Yu B."/>
        </authorList>
    </citation>
    <scope>NUCLEOTIDE SEQUENCE [LARGE SCALE GENOMIC DNA]</scope>
    <source>
        <strain evidence="2 3">NM48_B13</strain>
    </source>
</reference>
<evidence type="ECO:0000313" key="3">
    <source>
        <dbReference type="Proteomes" id="UP000309454"/>
    </source>
</evidence>
<dbReference type="InterPro" id="IPR006004">
    <property type="entry name" value="SudA-like"/>
</dbReference>
<dbReference type="InterPro" id="IPR009051">
    <property type="entry name" value="Helical_ferredxn"/>
</dbReference>
<proteinExistence type="predicted"/>
<dbReference type="InterPro" id="IPR023753">
    <property type="entry name" value="FAD/NAD-binding_dom"/>
</dbReference>
<dbReference type="Gene3D" id="3.50.50.60">
    <property type="entry name" value="FAD/NAD(P)-binding domain"/>
    <property type="match status" value="2"/>
</dbReference>
<dbReference type="EMBL" id="SSTM01000002">
    <property type="protein sequence ID" value="TJW11306.1"/>
    <property type="molecule type" value="Genomic_DNA"/>
</dbReference>